<proteinExistence type="predicted"/>
<dbReference type="Proteomes" id="UP000614350">
    <property type="component" value="Unassembled WGS sequence"/>
</dbReference>
<gene>
    <name evidence="2" type="ORF">HZH66_005771</name>
</gene>
<feature type="compositionally biased region" description="Basic and acidic residues" evidence="1">
    <location>
        <begin position="31"/>
        <end position="42"/>
    </location>
</feature>
<accession>A0A834K728</accession>
<comment type="caution">
    <text evidence="2">The sequence shown here is derived from an EMBL/GenBank/DDBJ whole genome shotgun (WGS) entry which is preliminary data.</text>
</comment>
<sequence length="94" mass="11423">MEKEKGKETFAIGWSEKFLAIDVLTCYNPDGKYKNRKEEVRSSPRRGHSHPRRRRRIRTRERRTLTDEEYKFAVISKKKRSKERSRLEGLREIE</sequence>
<evidence type="ECO:0000313" key="2">
    <source>
        <dbReference type="EMBL" id="KAF7400587.1"/>
    </source>
</evidence>
<reference evidence="2" key="1">
    <citation type="journal article" date="2020" name="G3 (Bethesda)">
        <title>High-Quality Assemblies for Three Invasive Social Wasps from the &lt;i&gt;Vespula&lt;/i&gt; Genus.</title>
        <authorList>
            <person name="Harrop T.W.R."/>
            <person name="Guhlin J."/>
            <person name="McLaughlin G.M."/>
            <person name="Permina E."/>
            <person name="Stockwell P."/>
            <person name="Gilligan J."/>
            <person name="Le Lec M.F."/>
            <person name="Gruber M.A.M."/>
            <person name="Quinn O."/>
            <person name="Lovegrove M."/>
            <person name="Duncan E.J."/>
            <person name="Remnant E.J."/>
            <person name="Van Eeckhoven J."/>
            <person name="Graham B."/>
            <person name="Knapp R.A."/>
            <person name="Langford K.W."/>
            <person name="Kronenberg Z."/>
            <person name="Press M.O."/>
            <person name="Eacker S.M."/>
            <person name="Wilson-Rankin E.E."/>
            <person name="Purcell J."/>
            <person name="Lester P.J."/>
            <person name="Dearden P.K."/>
        </authorList>
    </citation>
    <scope>NUCLEOTIDE SEQUENCE</scope>
    <source>
        <strain evidence="2">Marl-1</strain>
    </source>
</reference>
<evidence type="ECO:0000313" key="3">
    <source>
        <dbReference type="Proteomes" id="UP000614350"/>
    </source>
</evidence>
<name>A0A834K728_VESVU</name>
<organism evidence="2 3">
    <name type="scientific">Vespula vulgaris</name>
    <name type="common">Yellow jacket</name>
    <name type="synonym">Wasp</name>
    <dbReference type="NCBI Taxonomy" id="7454"/>
    <lineage>
        <taxon>Eukaryota</taxon>
        <taxon>Metazoa</taxon>
        <taxon>Ecdysozoa</taxon>
        <taxon>Arthropoda</taxon>
        <taxon>Hexapoda</taxon>
        <taxon>Insecta</taxon>
        <taxon>Pterygota</taxon>
        <taxon>Neoptera</taxon>
        <taxon>Endopterygota</taxon>
        <taxon>Hymenoptera</taxon>
        <taxon>Apocrita</taxon>
        <taxon>Aculeata</taxon>
        <taxon>Vespoidea</taxon>
        <taxon>Vespidae</taxon>
        <taxon>Vespinae</taxon>
        <taxon>Vespula</taxon>
    </lineage>
</organism>
<evidence type="ECO:0000256" key="1">
    <source>
        <dbReference type="SAM" id="MobiDB-lite"/>
    </source>
</evidence>
<protein>
    <submittedName>
        <fullName evidence="2">Uncharacterized protein</fullName>
    </submittedName>
</protein>
<feature type="compositionally biased region" description="Basic residues" evidence="1">
    <location>
        <begin position="43"/>
        <end position="61"/>
    </location>
</feature>
<keyword evidence="3" id="KW-1185">Reference proteome</keyword>
<dbReference type="AlphaFoldDB" id="A0A834K728"/>
<dbReference type="EMBL" id="JACSEA010000005">
    <property type="protein sequence ID" value="KAF7400587.1"/>
    <property type="molecule type" value="Genomic_DNA"/>
</dbReference>
<feature type="region of interest" description="Disordered" evidence="1">
    <location>
        <begin position="30"/>
        <end position="61"/>
    </location>
</feature>